<dbReference type="Proteomes" id="UP000281424">
    <property type="component" value="Segment"/>
</dbReference>
<organism evidence="1">
    <name type="scientific">White spot syndrome virus</name>
    <dbReference type="NCBI Taxonomy" id="342409"/>
    <lineage>
        <taxon>Viruses</taxon>
        <taxon>Viruses incertae sedis</taxon>
        <taxon>Naldaviricetes</taxon>
        <taxon>Nimaviridae</taxon>
        <taxon>Whispovirus</taxon>
    </lineage>
</organism>
<sequence>MCTARYLERKFPSYDITNFFSYPDIWRGNSPVMISLIFFLSRPEALTRVQPDIWRGNSPVMISPSHPFPPFLGSGVFTCV</sequence>
<proteinExistence type="predicted"/>
<evidence type="ECO:0008006" key="2">
    <source>
        <dbReference type="Google" id="ProtNLM"/>
    </source>
</evidence>
<name>A0A2R2XFB3_9VIRU</name>
<evidence type="ECO:0000313" key="1">
    <source>
        <dbReference type="EMBL" id="ASV62939.1"/>
    </source>
</evidence>
<dbReference type="EMBL" id="KX686117">
    <property type="protein sequence ID" value="ASV62939.1"/>
    <property type="molecule type" value="Genomic_DNA"/>
</dbReference>
<protein>
    <recommendedName>
        <fullName evidence="2">Wsv106</fullName>
    </recommendedName>
</protein>
<reference evidence="1" key="1">
    <citation type="journal article" date="2017" name="Virusdisease">
        <title>Characterization and prevalence of a novel white spot syndrome viral genotype in naturally infected wild crayfish, Procambarus clarkii, in Shanghai, China.</title>
        <authorList>
            <person name="Jiang L."/>
            <person name="Xiao J."/>
            <person name="Liu L."/>
            <person name="Pan Y."/>
            <person name="Yan S."/>
            <person name="Wang Y."/>
        </authorList>
    </citation>
    <scope>NUCLEOTIDE SEQUENCE [LARGE SCALE GENOMIC DNA]</scope>
    <source>
        <strain evidence="1">PC</strain>
    </source>
</reference>
<accession>A0A2R2XFB3</accession>